<comment type="subcellular location">
    <subcellularLocation>
        <location evidence="2">Membrane</location>
    </subcellularLocation>
</comment>
<evidence type="ECO:0000256" key="1">
    <source>
        <dbReference type="ARBA" id="ARBA00000085"/>
    </source>
</evidence>
<dbReference type="SUPFAM" id="SSF55874">
    <property type="entry name" value="ATPase domain of HSP90 chaperone/DNA topoisomerase II/histidine kinase"/>
    <property type="match status" value="1"/>
</dbReference>
<keyword evidence="10 11" id="KW-0472">Membrane</keyword>
<evidence type="ECO:0000256" key="7">
    <source>
        <dbReference type="ARBA" id="ARBA00022777"/>
    </source>
</evidence>
<dbReference type="Gene3D" id="3.30.565.10">
    <property type="entry name" value="Histidine kinase-like ATPase, C-terminal domain"/>
    <property type="match status" value="1"/>
</dbReference>
<feature type="domain" description="Histidine kinase" evidence="12">
    <location>
        <begin position="244"/>
        <end position="469"/>
    </location>
</feature>
<dbReference type="InterPro" id="IPR004358">
    <property type="entry name" value="Sig_transdc_His_kin-like_C"/>
</dbReference>
<dbReference type="SUPFAM" id="SSF47384">
    <property type="entry name" value="Homodimeric domain of signal transducing histidine kinase"/>
    <property type="match status" value="1"/>
</dbReference>
<dbReference type="Gene3D" id="6.10.340.10">
    <property type="match status" value="1"/>
</dbReference>
<keyword evidence="6 11" id="KW-0812">Transmembrane</keyword>
<dbReference type="AlphaFoldDB" id="A0A840MRU0"/>
<dbReference type="PROSITE" id="PS50109">
    <property type="entry name" value="HIS_KIN"/>
    <property type="match status" value="1"/>
</dbReference>
<dbReference type="InterPro" id="IPR050428">
    <property type="entry name" value="TCS_sensor_his_kinase"/>
</dbReference>
<dbReference type="PROSITE" id="PS50885">
    <property type="entry name" value="HAMP"/>
    <property type="match status" value="1"/>
</dbReference>
<evidence type="ECO:0000259" key="13">
    <source>
        <dbReference type="PROSITE" id="PS50885"/>
    </source>
</evidence>
<dbReference type="Pfam" id="PF00512">
    <property type="entry name" value="HisKA"/>
    <property type="match status" value="1"/>
</dbReference>
<feature type="transmembrane region" description="Helical" evidence="11">
    <location>
        <begin position="12"/>
        <end position="36"/>
    </location>
</feature>
<organism evidence="14 15">
    <name type="scientific">Afipia massiliensis</name>
    <dbReference type="NCBI Taxonomy" id="211460"/>
    <lineage>
        <taxon>Bacteria</taxon>
        <taxon>Pseudomonadati</taxon>
        <taxon>Pseudomonadota</taxon>
        <taxon>Alphaproteobacteria</taxon>
        <taxon>Hyphomicrobiales</taxon>
        <taxon>Nitrobacteraceae</taxon>
        <taxon>Afipia</taxon>
    </lineage>
</organism>
<dbReference type="PANTHER" id="PTHR45436:SF8">
    <property type="entry name" value="HISTIDINE KINASE"/>
    <property type="match status" value="1"/>
</dbReference>
<name>A0A840MRU0_9BRAD</name>
<dbReference type="InterPro" id="IPR003660">
    <property type="entry name" value="HAMP_dom"/>
</dbReference>
<dbReference type="SUPFAM" id="SSF158472">
    <property type="entry name" value="HAMP domain-like"/>
    <property type="match status" value="1"/>
</dbReference>
<dbReference type="CDD" id="cd00075">
    <property type="entry name" value="HATPase"/>
    <property type="match status" value="1"/>
</dbReference>
<evidence type="ECO:0000256" key="10">
    <source>
        <dbReference type="ARBA" id="ARBA00023136"/>
    </source>
</evidence>
<dbReference type="SMART" id="SM00387">
    <property type="entry name" value="HATPase_c"/>
    <property type="match status" value="1"/>
</dbReference>
<dbReference type="EMBL" id="JACHIJ010000001">
    <property type="protein sequence ID" value="MBB5050515.1"/>
    <property type="molecule type" value="Genomic_DNA"/>
</dbReference>
<reference evidence="14 15" key="1">
    <citation type="submission" date="2020-08" db="EMBL/GenBank/DDBJ databases">
        <title>Genomic Encyclopedia of Type Strains, Phase IV (KMG-IV): sequencing the most valuable type-strain genomes for metagenomic binning, comparative biology and taxonomic classification.</title>
        <authorList>
            <person name="Goeker M."/>
        </authorList>
    </citation>
    <scope>NUCLEOTIDE SEQUENCE [LARGE SCALE GENOMIC DNA]</scope>
    <source>
        <strain evidence="14 15">DSM 17498</strain>
    </source>
</reference>
<evidence type="ECO:0000256" key="9">
    <source>
        <dbReference type="ARBA" id="ARBA00023012"/>
    </source>
</evidence>
<dbReference type="InterPro" id="IPR003661">
    <property type="entry name" value="HisK_dim/P_dom"/>
</dbReference>
<evidence type="ECO:0000256" key="11">
    <source>
        <dbReference type="SAM" id="Phobius"/>
    </source>
</evidence>
<evidence type="ECO:0000256" key="4">
    <source>
        <dbReference type="ARBA" id="ARBA00022553"/>
    </source>
</evidence>
<evidence type="ECO:0000256" key="8">
    <source>
        <dbReference type="ARBA" id="ARBA00022989"/>
    </source>
</evidence>
<dbReference type="PANTHER" id="PTHR45436">
    <property type="entry name" value="SENSOR HISTIDINE KINASE YKOH"/>
    <property type="match status" value="1"/>
</dbReference>
<dbReference type="InterPro" id="IPR003594">
    <property type="entry name" value="HATPase_dom"/>
</dbReference>
<dbReference type="InterPro" id="IPR005467">
    <property type="entry name" value="His_kinase_dom"/>
</dbReference>
<dbReference type="EC" id="2.7.13.3" evidence="3"/>
<protein>
    <recommendedName>
        <fullName evidence="3">histidine kinase</fullName>
        <ecNumber evidence="3">2.7.13.3</ecNumber>
    </recommendedName>
</protein>
<keyword evidence="9" id="KW-0902">Two-component regulatory system</keyword>
<feature type="domain" description="HAMP" evidence="13">
    <location>
        <begin position="183"/>
        <end position="236"/>
    </location>
</feature>
<gene>
    <name evidence="14" type="ORF">HNQ36_000463</name>
</gene>
<evidence type="ECO:0000313" key="14">
    <source>
        <dbReference type="EMBL" id="MBB5050515.1"/>
    </source>
</evidence>
<dbReference type="Pfam" id="PF00672">
    <property type="entry name" value="HAMP"/>
    <property type="match status" value="1"/>
</dbReference>
<evidence type="ECO:0000313" key="15">
    <source>
        <dbReference type="Proteomes" id="UP000521227"/>
    </source>
</evidence>
<proteinExistence type="predicted"/>
<keyword evidence="4" id="KW-0597">Phosphoprotein</keyword>
<dbReference type="InterPro" id="IPR036890">
    <property type="entry name" value="HATPase_C_sf"/>
</dbReference>
<evidence type="ECO:0000256" key="3">
    <source>
        <dbReference type="ARBA" id="ARBA00012438"/>
    </source>
</evidence>
<dbReference type="CDD" id="cd00082">
    <property type="entry name" value="HisKA"/>
    <property type="match status" value="1"/>
</dbReference>
<dbReference type="InterPro" id="IPR036097">
    <property type="entry name" value="HisK_dim/P_sf"/>
</dbReference>
<dbReference type="FunFam" id="1.10.287.130:FF:000083">
    <property type="entry name" value="Putative two-component sensor histidine kinase"/>
    <property type="match status" value="1"/>
</dbReference>
<keyword evidence="8 11" id="KW-1133">Transmembrane helix</keyword>
<dbReference type="Proteomes" id="UP000521227">
    <property type="component" value="Unassembled WGS sequence"/>
</dbReference>
<evidence type="ECO:0000256" key="5">
    <source>
        <dbReference type="ARBA" id="ARBA00022679"/>
    </source>
</evidence>
<evidence type="ECO:0000256" key="6">
    <source>
        <dbReference type="ARBA" id="ARBA00022692"/>
    </source>
</evidence>
<sequence>MTAFGKLIRTTAFRLTLVYLLLFALFAASLLGYFAWNTRRMITEQITDTVNSELSELTEQYTRGGLRGLVTAVEGRALRPGANLYLVTTPQGQGVAGNVSSLEPGVMDHPGWAETFYKRLEETDTKSHYALVKVSQLSGGFRILVGRDLEERRRLFAIVAKAAQWSVLIVVVLGLGGGVFVARRVLRRIDAMTGTTQRIMAGDLSERLPVGRSGDEIDRLAENLNAMLERIEALMVGLKEVSDNIAHDLKTPLTRLRNRAEEALAKASNEGEYRAALERTIDESDGLIRTFNALLMIARAESGQARDNMIDFDAAEVAHGIHELYEPLAEDKGLTLEVAADAATIHGNRELISQALANLVENAIKYGQPAGNDPAASGAAAKTPDILIEAHREGENVLLSVTDHGPGIPEADRQRAVERFVRLEASRTQPGSGLGLSLASAVATLHGGDLRLADSQPGLRVTLVIPSRGVEQKTV</sequence>
<dbReference type="GO" id="GO:0005886">
    <property type="term" value="C:plasma membrane"/>
    <property type="evidence" value="ECO:0007669"/>
    <property type="project" value="TreeGrafter"/>
</dbReference>
<dbReference type="SMART" id="SM00388">
    <property type="entry name" value="HisKA"/>
    <property type="match status" value="1"/>
</dbReference>
<dbReference type="PRINTS" id="PR00344">
    <property type="entry name" value="BCTRLSENSOR"/>
</dbReference>
<dbReference type="CDD" id="cd06225">
    <property type="entry name" value="HAMP"/>
    <property type="match status" value="1"/>
</dbReference>
<comment type="catalytic activity">
    <reaction evidence="1">
        <text>ATP + protein L-histidine = ADP + protein N-phospho-L-histidine.</text>
        <dbReference type="EC" id="2.7.13.3"/>
    </reaction>
</comment>
<dbReference type="SMART" id="SM00304">
    <property type="entry name" value="HAMP"/>
    <property type="match status" value="1"/>
</dbReference>
<feature type="transmembrane region" description="Helical" evidence="11">
    <location>
        <begin position="162"/>
        <end position="182"/>
    </location>
</feature>
<evidence type="ECO:0000259" key="12">
    <source>
        <dbReference type="PROSITE" id="PS50109"/>
    </source>
</evidence>
<evidence type="ECO:0000256" key="2">
    <source>
        <dbReference type="ARBA" id="ARBA00004370"/>
    </source>
</evidence>
<keyword evidence="7" id="KW-0418">Kinase</keyword>
<dbReference type="GO" id="GO:0000155">
    <property type="term" value="F:phosphorelay sensor kinase activity"/>
    <property type="evidence" value="ECO:0007669"/>
    <property type="project" value="InterPro"/>
</dbReference>
<keyword evidence="5" id="KW-0808">Transferase</keyword>
<accession>A0A840MRU0</accession>
<comment type="caution">
    <text evidence="14">The sequence shown here is derived from an EMBL/GenBank/DDBJ whole genome shotgun (WGS) entry which is preliminary data.</text>
</comment>
<dbReference type="Gene3D" id="1.10.287.130">
    <property type="match status" value="1"/>
</dbReference>
<dbReference type="Pfam" id="PF02518">
    <property type="entry name" value="HATPase_c"/>
    <property type="match status" value="1"/>
</dbReference>
<dbReference type="RefSeq" id="WP_184082329.1">
    <property type="nucleotide sequence ID" value="NZ_JACHIJ010000001.1"/>
</dbReference>